<dbReference type="EC" id="3.1.3.16" evidence="1"/>
<comment type="catalytic activity">
    <reaction evidence="4">
        <text>O-phospho-L-seryl-[protein] + H2O = L-seryl-[protein] + phosphate</text>
        <dbReference type="Rhea" id="RHEA:20629"/>
        <dbReference type="Rhea" id="RHEA-COMP:9863"/>
        <dbReference type="Rhea" id="RHEA-COMP:11604"/>
        <dbReference type="ChEBI" id="CHEBI:15377"/>
        <dbReference type="ChEBI" id="CHEBI:29999"/>
        <dbReference type="ChEBI" id="CHEBI:43474"/>
        <dbReference type="ChEBI" id="CHEBI:83421"/>
        <dbReference type="EC" id="3.1.3.16"/>
    </reaction>
</comment>
<dbReference type="InterPro" id="IPR001932">
    <property type="entry name" value="PPM-type_phosphatase-like_dom"/>
</dbReference>
<dbReference type="GO" id="GO:0004722">
    <property type="term" value="F:protein serine/threonine phosphatase activity"/>
    <property type="evidence" value="ECO:0007669"/>
    <property type="project" value="UniProtKB-EC"/>
</dbReference>
<keyword evidence="3" id="KW-0904">Protein phosphatase</keyword>
<evidence type="ECO:0000256" key="4">
    <source>
        <dbReference type="ARBA" id="ARBA00047761"/>
    </source>
</evidence>
<dbReference type="SUPFAM" id="SSF81606">
    <property type="entry name" value="PP2C-like"/>
    <property type="match status" value="1"/>
</dbReference>
<feature type="domain" description="PPM-type phosphatase" evidence="6">
    <location>
        <begin position="1"/>
        <end position="98"/>
    </location>
</feature>
<dbReference type="Proteomes" id="UP000026960">
    <property type="component" value="Chromosome 2"/>
</dbReference>
<evidence type="ECO:0000256" key="2">
    <source>
        <dbReference type="ARBA" id="ARBA00022801"/>
    </source>
</evidence>
<reference evidence="7" key="2">
    <citation type="submission" date="2015-03" db="UniProtKB">
        <authorList>
            <consortium name="EnsemblPlants"/>
        </authorList>
    </citation>
    <scope>IDENTIFICATION</scope>
</reference>
<dbReference type="AlphaFoldDB" id="A0A0D3F287"/>
<dbReference type="InterPro" id="IPR036457">
    <property type="entry name" value="PPM-type-like_dom_sf"/>
</dbReference>
<dbReference type="STRING" id="65489.A0A0D3F287"/>
<dbReference type="Gene3D" id="3.60.40.10">
    <property type="entry name" value="PPM-type phosphatase domain"/>
    <property type="match status" value="1"/>
</dbReference>
<evidence type="ECO:0000259" key="6">
    <source>
        <dbReference type="PROSITE" id="PS51746"/>
    </source>
</evidence>
<dbReference type="HOGENOM" id="CLU_182527_0_0_1"/>
<evidence type="ECO:0000256" key="1">
    <source>
        <dbReference type="ARBA" id="ARBA00013081"/>
    </source>
</evidence>
<protein>
    <recommendedName>
        <fullName evidence="1">protein-serine/threonine phosphatase</fullName>
        <ecNumber evidence="1">3.1.3.16</ecNumber>
    </recommendedName>
</protein>
<evidence type="ECO:0000313" key="8">
    <source>
        <dbReference type="Proteomes" id="UP000026960"/>
    </source>
</evidence>
<name>A0A0D3F287_9ORYZ</name>
<sequence length="98" mass="10467">MSRAAASGSCCLLGAISGDMLYVTNAGDSCSTVSERLSTEHNVASEEVRRELTALHPDNGEVVVHARGTWRVKGIVQVARAIGDVYLKTPEFKHDPAV</sequence>
<dbReference type="eggNOG" id="KOG0700">
    <property type="taxonomic scope" value="Eukaryota"/>
</dbReference>
<keyword evidence="2" id="KW-0378">Hydrolase</keyword>
<evidence type="ECO:0000256" key="5">
    <source>
        <dbReference type="ARBA" id="ARBA00048336"/>
    </source>
</evidence>
<dbReference type="EnsemblPlants" id="OBART02G08100.1">
    <property type="protein sequence ID" value="OBART02G08100.1"/>
    <property type="gene ID" value="OBART02G08100"/>
</dbReference>
<reference evidence="7" key="1">
    <citation type="journal article" date="2009" name="Rice">
        <title>De Novo Next Generation Sequencing of Plant Genomes.</title>
        <authorList>
            <person name="Rounsley S."/>
            <person name="Marri P.R."/>
            <person name="Yu Y."/>
            <person name="He R."/>
            <person name="Sisneros N."/>
            <person name="Goicoechea J.L."/>
            <person name="Lee S.J."/>
            <person name="Angelova A."/>
            <person name="Kudrna D."/>
            <person name="Luo M."/>
            <person name="Affourtit J."/>
            <person name="Desany B."/>
            <person name="Knight J."/>
            <person name="Niazi F."/>
            <person name="Egholm M."/>
            <person name="Wing R.A."/>
        </authorList>
    </citation>
    <scope>NUCLEOTIDE SEQUENCE [LARGE SCALE GENOMIC DNA]</scope>
    <source>
        <strain evidence="7">cv. IRGC 105608</strain>
    </source>
</reference>
<accession>A0A0D3F287</accession>
<organism evidence="7">
    <name type="scientific">Oryza barthii</name>
    <dbReference type="NCBI Taxonomy" id="65489"/>
    <lineage>
        <taxon>Eukaryota</taxon>
        <taxon>Viridiplantae</taxon>
        <taxon>Streptophyta</taxon>
        <taxon>Embryophyta</taxon>
        <taxon>Tracheophyta</taxon>
        <taxon>Spermatophyta</taxon>
        <taxon>Magnoliopsida</taxon>
        <taxon>Liliopsida</taxon>
        <taxon>Poales</taxon>
        <taxon>Poaceae</taxon>
        <taxon>BOP clade</taxon>
        <taxon>Oryzoideae</taxon>
        <taxon>Oryzeae</taxon>
        <taxon>Oryzinae</taxon>
        <taxon>Oryza</taxon>
    </lineage>
</organism>
<proteinExistence type="predicted"/>
<dbReference type="PROSITE" id="PS51746">
    <property type="entry name" value="PPM_2"/>
    <property type="match status" value="1"/>
</dbReference>
<dbReference type="PaxDb" id="65489-OBART02G08100.1"/>
<evidence type="ECO:0000313" key="7">
    <source>
        <dbReference type="EnsemblPlants" id="OBART02G08100.1"/>
    </source>
</evidence>
<dbReference type="InterPro" id="IPR015655">
    <property type="entry name" value="PP2C"/>
</dbReference>
<evidence type="ECO:0000256" key="3">
    <source>
        <dbReference type="ARBA" id="ARBA00022912"/>
    </source>
</evidence>
<dbReference type="Gramene" id="OBART02G08100.1">
    <property type="protein sequence ID" value="OBART02G08100.1"/>
    <property type="gene ID" value="OBART02G08100"/>
</dbReference>
<comment type="catalytic activity">
    <reaction evidence="5">
        <text>O-phospho-L-threonyl-[protein] + H2O = L-threonyl-[protein] + phosphate</text>
        <dbReference type="Rhea" id="RHEA:47004"/>
        <dbReference type="Rhea" id="RHEA-COMP:11060"/>
        <dbReference type="Rhea" id="RHEA-COMP:11605"/>
        <dbReference type="ChEBI" id="CHEBI:15377"/>
        <dbReference type="ChEBI" id="CHEBI:30013"/>
        <dbReference type="ChEBI" id="CHEBI:43474"/>
        <dbReference type="ChEBI" id="CHEBI:61977"/>
        <dbReference type="EC" id="3.1.3.16"/>
    </reaction>
</comment>
<dbReference type="PANTHER" id="PTHR47992">
    <property type="entry name" value="PROTEIN PHOSPHATASE"/>
    <property type="match status" value="1"/>
</dbReference>
<dbReference type="Pfam" id="PF00481">
    <property type="entry name" value="PP2C"/>
    <property type="match status" value="1"/>
</dbReference>
<keyword evidence="8" id="KW-1185">Reference proteome</keyword>